<evidence type="ECO:0000313" key="4">
    <source>
        <dbReference type="Proteomes" id="UP001241472"/>
    </source>
</evidence>
<comment type="caution">
    <text evidence="3">The sequence shown here is derived from an EMBL/GenBank/DDBJ whole genome shotgun (WGS) entry which is preliminary data.</text>
</comment>
<dbReference type="EMBL" id="JAUSRF010000023">
    <property type="protein sequence ID" value="MDP9840158.1"/>
    <property type="molecule type" value="Genomic_DNA"/>
</dbReference>
<sequence>MGDTYSFNNKPHYGYFTWDIARDEIWGDATFAENIGIDADTANEGFSVLRFMELVHPDDQEHVAAATRMAVLTGQPFMIINRICRGDDIVTVRARGSCFRFRDGLASMTTGTQEILQVERLRPAAANEHAAVKNSGASAHHARRRRVKSLEPQT</sequence>
<evidence type="ECO:0000313" key="3">
    <source>
        <dbReference type="EMBL" id="MDP9840158.1"/>
    </source>
</evidence>
<dbReference type="Pfam" id="PF08447">
    <property type="entry name" value="PAS_3"/>
    <property type="match status" value="1"/>
</dbReference>
<dbReference type="Gene3D" id="3.30.450.20">
    <property type="entry name" value="PAS domain"/>
    <property type="match status" value="1"/>
</dbReference>
<accession>A0ABT9Q0B5</accession>
<feature type="domain" description="PAS fold-3" evidence="2">
    <location>
        <begin position="34"/>
        <end position="104"/>
    </location>
</feature>
<dbReference type="InterPro" id="IPR013655">
    <property type="entry name" value="PAS_fold_3"/>
</dbReference>
<dbReference type="SUPFAM" id="SSF55785">
    <property type="entry name" value="PYP-like sensor domain (PAS domain)"/>
    <property type="match status" value="1"/>
</dbReference>
<keyword evidence="4" id="KW-1185">Reference proteome</keyword>
<evidence type="ECO:0000256" key="1">
    <source>
        <dbReference type="SAM" id="MobiDB-lite"/>
    </source>
</evidence>
<feature type="region of interest" description="Disordered" evidence="1">
    <location>
        <begin position="130"/>
        <end position="154"/>
    </location>
</feature>
<dbReference type="RefSeq" id="WP_306839492.1">
    <property type="nucleotide sequence ID" value="NZ_JAUSRF010000023.1"/>
</dbReference>
<gene>
    <name evidence="3" type="ORF">J2T09_004938</name>
</gene>
<proteinExistence type="predicted"/>
<dbReference type="InterPro" id="IPR035965">
    <property type="entry name" value="PAS-like_dom_sf"/>
</dbReference>
<reference evidence="3 4" key="1">
    <citation type="submission" date="2023-07" db="EMBL/GenBank/DDBJ databases">
        <title>Sorghum-associated microbial communities from plants grown in Nebraska, USA.</title>
        <authorList>
            <person name="Schachtman D."/>
        </authorList>
    </citation>
    <scope>NUCLEOTIDE SEQUENCE [LARGE SCALE GENOMIC DNA]</scope>
    <source>
        <strain evidence="3 4">DS1307</strain>
    </source>
</reference>
<organism evidence="3 4">
    <name type="scientific">Neorhizobium huautlense</name>
    <dbReference type="NCBI Taxonomy" id="67774"/>
    <lineage>
        <taxon>Bacteria</taxon>
        <taxon>Pseudomonadati</taxon>
        <taxon>Pseudomonadota</taxon>
        <taxon>Alphaproteobacteria</taxon>
        <taxon>Hyphomicrobiales</taxon>
        <taxon>Rhizobiaceae</taxon>
        <taxon>Rhizobium/Agrobacterium group</taxon>
        <taxon>Neorhizobium</taxon>
    </lineage>
</organism>
<dbReference type="Proteomes" id="UP001241472">
    <property type="component" value="Unassembled WGS sequence"/>
</dbReference>
<evidence type="ECO:0000259" key="2">
    <source>
        <dbReference type="Pfam" id="PF08447"/>
    </source>
</evidence>
<protein>
    <recommendedName>
        <fullName evidence="2">PAS fold-3 domain-containing protein</fullName>
    </recommendedName>
</protein>
<name>A0ABT9Q0B5_9HYPH</name>